<reference evidence="1 2" key="1">
    <citation type="submission" date="2018-05" db="EMBL/GenBank/DDBJ databases">
        <title>Chitinophaga sp. K3CV102501T nov., isolated from isolated from a monsoon evergreen broad-leaved forest soil.</title>
        <authorList>
            <person name="Lv Y."/>
        </authorList>
    </citation>
    <scope>NUCLEOTIDE SEQUENCE [LARGE SCALE GENOMIC DNA]</scope>
    <source>
        <strain evidence="1 2">GDMCC 1.1325</strain>
    </source>
</reference>
<evidence type="ECO:0000313" key="1">
    <source>
        <dbReference type="EMBL" id="RBL89242.1"/>
    </source>
</evidence>
<protein>
    <submittedName>
        <fullName evidence="1">Uncharacterized protein</fullName>
    </submittedName>
</protein>
<gene>
    <name evidence="1" type="ORF">DF182_22210</name>
</gene>
<accession>A0A365XSB4</accession>
<dbReference type="AlphaFoldDB" id="A0A365XSB4"/>
<sequence length="63" mass="6968">MVRFIGISADDQTNVTINPVALKYIYAYQSGTQRPAHTATMADIPANNHFIRNIICTCTQIIA</sequence>
<evidence type="ECO:0000313" key="2">
    <source>
        <dbReference type="Proteomes" id="UP000253410"/>
    </source>
</evidence>
<dbReference type="Proteomes" id="UP000253410">
    <property type="component" value="Unassembled WGS sequence"/>
</dbReference>
<keyword evidence="2" id="KW-1185">Reference proteome</keyword>
<dbReference type="EMBL" id="QFFJ01000002">
    <property type="protein sequence ID" value="RBL89242.1"/>
    <property type="molecule type" value="Genomic_DNA"/>
</dbReference>
<organism evidence="1 2">
    <name type="scientific">Chitinophaga flava</name>
    <dbReference type="NCBI Taxonomy" id="2259036"/>
    <lineage>
        <taxon>Bacteria</taxon>
        <taxon>Pseudomonadati</taxon>
        <taxon>Bacteroidota</taxon>
        <taxon>Chitinophagia</taxon>
        <taxon>Chitinophagales</taxon>
        <taxon>Chitinophagaceae</taxon>
        <taxon>Chitinophaga</taxon>
    </lineage>
</organism>
<comment type="caution">
    <text evidence="1">The sequence shown here is derived from an EMBL/GenBank/DDBJ whole genome shotgun (WGS) entry which is preliminary data.</text>
</comment>
<proteinExistence type="predicted"/>
<name>A0A365XSB4_9BACT</name>